<name>A0A9Q3BNV9_9BASI</name>
<sequence length="102" mass="11692">MNAVNFKYGIWKYMAVSRDTFSGGQETVGLVKLKAKAVSEWFTSEWICRYSSPQEVTVDGGPEFAKEFEYAVKKEGSRIRVTTPYQSLKEWLKGAIDRSKMH</sequence>
<dbReference type="InterPro" id="IPR012337">
    <property type="entry name" value="RNaseH-like_sf"/>
</dbReference>
<dbReference type="SUPFAM" id="SSF53098">
    <property type="entry name" value="Ribonuclease H-like"/>
    <property type="match status" value="1"/>
</dbReference>
<organism evidence="1 2">
    <name type="scientific">Austropuccinia psidii MF-1</name>
    <dbReference type="NCBI Taxonomy" id="1389203"/>
    <lineage>
        <taxon>Eukaryota</taxon>
        <taxon>Fungi</taxon>
        <taxon>Dikarya</taxon>
        <taxon>Basidiomycota</taxon>
        <taxon>Pucciniomycotina</taxon>
        <taxon>Pucciniomycetes</taxon>
        <taxon>Pucciniales</taxon>
        <taxon>Sphaerophragmiaceae</taxon>
        <taxon>Austropuccinia</taxon>
    </lineage>
</organism>
<dbReference type="Proteomes" id="UP000765509">
    <property type="component" value="Unassembled WGS sequence"/>
</dbReference>
<dbReference type="InterPro" id="IPR036397">
    <property type="entry name" value="RNaseH_sf"/>
</dbReference>
<dbReference type="Gene3D" id="3.30.420.10">
    <property type="entry name" value="Ribonuclease H-like superfamily/Ribonuclease H"/>
    <property type="match status" value="1"/>
</dbReference>
<reference evidence="1" key="1">
    <citation type="submission" date="2021-03" db="EMBL/GenBank/DDBJ databases">
        <title>Draft genome sequence of rust myrtle Austropuccinia psidii MF-1, a brazilian biotype.</title>
        <authorList>
            <person name="Quecine M.C."/>
            <person name="Pachon D.M.R."/>
            <person name="Bonatelli M.L."/>
            <person name="Correr F.H."/>
            <person name="Franceschini L.M."/>
            <person name="Leite T.F."/>
            <person name="Margarido G.R.A."/>
            <person name="Almeida C.A."/>
            <person name="Ferrarezi J.A."/>
            <person name="Labate C.A."/>
        </authorList>
    </citation>
    <scope>NUCLEOTIDE SEQUENCE</scope>
    <source>
        <strain evidence="1">MF-1</strain>
    </source>
</reference>
<keyword evidence="2" id="KW-1185">Reference proteome</keyword>
<dbReference type="AlphaFoldDB" id="A0A9Q3BNV9"/>
<protein>
    <recommendedName>
        <fullName evidence="3">Integrase catalytic domain-containing protein</fullName>
    </recommendedName>
</protein>
<accession>A0A9Q3BNV9</accession>
<dbReference type="OrthoDB" id="446925at2759"/>
<dbReference type="GO" id="GO:0003676">
    <property type="term" value="F:nucleic acid binding"/>
    <property type="evidence" value="ECO:0007669"/>
    <property type="project" value="InterPro"/>
</dbReference>
<proteinExistence type="predicted"/>
<comment type="caution">
    <text evidence="1">The sequence shown here is derived from an EMBL/GenBank/DDBJ whole genome shotgun (WGS) entry which is preliminary data.</text>
</comment>
<evidence type="ECO:0000313" key="2">
    <source>
        <dbReference type="Proteomes" id="UP000765509"/>
    </source>
</evidence>
<dbReference type="EMBL" id="AVOT02001877">
    <property type="protein sequence ID" value="MBW0468485.1"/>
    <property type="molecule type" value="Genomic_DNA"/>
</dbReference>
<gene>
    <name evidence="1" type="ORF">O181_008200</name>
</gene>
<evidence type="ECO:0008006" key="3">
    <source>
        <dbReference type="Google" id="ProtNLM"/>
    </source>
</evidence>
<evidence type="ECO:0000313" key="1">
    <source>
        <dbReference type="EMBL" id="MBW0468485.1"/>
    </source>
</evidence>